<gene>
    <name evidence="3" type="ORF">D6D85_14190</name>
</gene>
<proteinExistence type="predicted"/>
<dbReference type="Pfam" id="PF01850">
    <property type="entry name" value="PIN"/>
    <property type="match status" value="1"/>
</dbReference>
<dbReference type="AlphaFoldDB" id="A0A3R9PT30"/>
<dbReference type="OrthoDB" id="168412at2157"/>
<evidence type="ECO:0000313" key="3">
    <source>
        <dbReference type="EMBL" id="RSN72340.1"/>
    </source>
</evidence>
<dbReference type="InterPro" id="IPR051619">
    <property type="entry name" value="TypeII_TA_RNase_PINc/VapC"/>
</dbReference>
<evidence type="ECO:0000256" key="1">
    <source>
        <dbReference type="ARBA" id="ARBA00022842"/>
    </source>
</evidence>
<accession>A0A3R9PT30</accession>
<dbReference type="CDD" id="cd09873">
    <property type="entry name" value="PIN_Pae0151-like"/>
    <property type="match status" value="1"/>
</dbReference>
<dbReference type="InterPro" id="IPR029060">
    <property type="entry name" value="PIN-like_dom_sf"/>
</dbReference>
<dbReference type="PANTHER" id="PTHR35901:SF1">
    <property type="entry name" value="EXONUCLEASE VAPC9"/>
    <property type="match status" value="1"/>
</dbReference>
<dbReference type="InterPro" id="IPR044153">
    <property type="entry name" value="PIN_Pae0151-like"/>
</dbReference>
<evidence type="ECO:0000259" key="2">
    <source>
        <dbReference type="Pfam" id="PF01850"/>
    </source>
</evidence>
<dbReference type="Proteomes" id="UP000277582">
    <property type="component" value="Unassembled WGS sequence"/>
</dbReference>
<keyword evidence="1" id="KW-0460">Magnesium</keyword>
<name>A0A3R9PT30_9CREN</name>
<feature type="domain" description="PIN" evidence="2">
    <location>
        <begin position="26"/>
        <end position="132"/>
    </location>
</feature>
<keyword evidence="4" id="KW-1185">Reference proteome</keyword>
<evidence type="ECO:0000313" key="4">
    <source>
        <dbReference type="Proteomes" id="UP000277582"/>
    </source>
</evidence>
<dbReference type="SUPFAM" id="SSF88723">
    <property type="entry name" value="PIN domain-like"/>
    <property type="match status" value="1"/>
</dbReference>
<dbReference type="PANTHER" id="PTHR35901">
    <property type="entry name" value="RIBONUCLEASE VAPC3"/>
    <property type="match status" value="1"/>
</dbReference>
<dbReference type="InterPro" id="IPR002716">
    <property type="entry name" value="PIN_dom"/>
</dbReference>
<comment type="caution">
    <text evidence="3">The sequence shown here is derived from an EMBL/GenBank/DDBJ whole genome shotgun (WGS) entry which is preliminary data.</text>
</comment>
<protein>
    <submittedName>
        <fullName evidence="3">PIN domain-containing protein</fullName>
    </submittedName>
</protein>
<organism evidence="3 4">
    <name type="scientific">Candidatus Methanodesulfokora washburnensis</name>
    <dbReference type="NCBI Taxonomy" id="2478471"/>
    <lineage>
        <taxon>Archaea</taxon>
        <taxon>Thermoproteota</taxon>
        <taxon>Candidatus Korarchaeia</taxon>
        <taxon>Candidatus Korarchaeia incertae sedis</taxon>
        <taxon>Candidatus Methanodesulfokora</taxon>
    </lineage>
</organism>
<sequence length="152" mass="16969">MDKGSKKREVEVLDASSIGILLGKMREKAVELLEGMITLDLAVYELGNLIWKEFFLKEKISRSEALDRAGDLAKVLGLMNLEKLRKEEDVKGAMMLAADLGLTFYDASYLYIAKSRNAILITEDGELLEKAKEAGVRAISAEEYLRARKLPS</sequence>
<reference evidence="3 4" key="1">
    <citation type="submission" date="2018-10" db="EMBL/GenBank/DDBJ databases">
        <title>Co-occurring genomic capacity for anaerobic methane metabolism and dissimilatory sulfite reduction discovered in the Korarchaeota.</title>
        <authorList>
            <person name="Mckay L.J."/>
            <person name="Dlakic M."/>
            <person name="Fields M.W."/>
            <person name="Delmont T.O."/>
            <person name="Eren A.M."/>
            <person name="Jay Z.J."/>
            <person name="Klingelsmith K.B."/>
            <person name="Rusch D.B."/>
            <person name="Inskeep W.P."/>
        </authorList>
    </citation>
    <scope>NUCLEOTIDE SEQUENCE [LARGE SCALE GENOMIC DNA]</scope>
    <source>
        <strain evidence="3 4">MDKW</strain>
    </source>
</reference>
<dbReference type="Gene3D" id="3.40.50.1010">
    <property type="entry name" value="5'-nuclease"/>
    <property type="match status" value="1"/>
</dbReference>
<dbReference type="EMBL" id="RCOS01000159">
    <property type="protein sequence ID" value="RSN72340.1"/>
    <property type="molecule type" value="Genomic_DNA"/>
</dbReference>
<dbReference type="RefSeq" id="WP_125672604.1">
    <property type="nucleotide sequence ID" value="NZ_RCOS01000159.1"/>
</dbReference>